<sequence>MSEGMIELFRQEQRAKGPATVLAIGTATPANTMYQEDYPDYYFRVTKSEHLTDLKSKFERMCEKSMIRKRHMYLTEDILKENPNVCAYMAPSLDVRQDMVVVEVPRLGKEAAAKAIKEWGQSKSKITHLVFCTTSGVDMPGADYQLTKLLSLRPSVKRLMMYQQGCFAGGTVLRLAKDLAENNRGARVLVVCSEITAVTFRGPSETHLDSLVGQALFGDGAAAVIVGADPDLSIERPLFKLISASQKILPDSDGAIDGHLRESGLTFHLLKDVPRIISKNIEKSLVEAFAPLGIDDWNSLFWIAHPGGPAILDQVESKLGLMEDKMKATKEVLKEYGNMSSACVLFILDEMRRKSMEDGKKTTGDGYDWGVLFGFGPGLTVETLVLHSQPILTT</sequence>
<gene>
    <name evidence="12" type="ORF">ZOSMA_113G00090</name>
</gene>
<dbReference type="CDD" id="cd00831">
    <property type="entry name" value="CHS_like"/>
    <property type="match status" value="1"/>
</dbReference>
<keyword evidence="5 9" id="KW-0808">Transferase</keyword>
<dbReference type="EMBL" id="LFYR01000158">
    <property type="protein sequence ID" value="KMZ75524.1"/>
    <property type="molecule type" value="Genomic_DNA"/>
</dbReference>
<evidence type="ECO:0000256" key="3">
    <source>
        <dbReference type="ARBA" id="ARBA00005531"/>
    </source>
</evidence>
<evidence type="ECO:0000313" key="12">
    <source>
        <dbReference type="EMBL" id="KMZ75524.1"/>
    </source>
</evidence>
<comment type="similarity">
    <text evidence="3 9">Belongs to the thiolase-like superfamily. Chalcone/stilbene synthases family.</text>
</comment>
<comment type="function">
    <text evidence="1">The primary product of this enzyme is 4,2',4',6'-tetrahydroxychalcone (also termed naringenin-chalcone or chalcone) which can under specific conditions spontaneously isomerize into naringenin.</text>
</comment>
<reference evidence="13" key="1">
    <citation type="journal article" date="2016" name="Nature">
        <title>The genome of the seagrass Zostera marina reveals angiosperm adaptation to the sea.</title>
        <authorList>
            <person name="Olsen J.L."/>
            <person name="Rouze P."/>
            <person name="Verhelst B."/>
            <person name="Lin Y.-C."/>
            <person name="Bayer T."/>
            <person name="Collen J."/>
            <person name="Dattolo E."/>
            <person name="De Paoli E."/>
            <person name="Dittami S."/>
            <person name="Maumus F."/>
            <person name="Michel G."/>
            <person name="Kersting A."/>
            <person name="Lauritano C."/>
            <person name="Lohaus R."/>
            <person name="Toepel M."/>
            <person name="Tonon T."/>
            <person name="Vanneste K."/>
            <person name="Amirebrahimi M."/>
            <person name="Brakel J."/>
            <person name="Bostroem C."/>
            <person name="Chovatia M."/>
            <person name="Grimwood J."/>
            <person name="Jenkins J.W."/>
            <person name="Jueterbock A."/>
            <person name="Mraz A."/>
            <person name="Stam W.T."/>
            <person name="Tice H."/>
            <person name="Bornberg-Bauer E."/>
            <person name="Green P.J."/>
            <person name="Pearson G.A."/>
            <person name="Procaccini G."/>
            <person name="Duarte C.M."/>
            <person name="Schmutz J."/>
            <person name="Reusch T.B.H."/>
            <person name="Van de Peer Y."/>
        </authorList>
    </citation>
    <scope>NUCLEOTIDE SEQUENCE [LARGE SCALE GENOMIC DNA]</scope>
    <source>
        <strain evidence="13">cv. Finnish</strain>
    </source>
</reference>
<dbReference type="Pfam" id="PF02797">
    <property type="entry name" value="Chal_sti_synt_C"/>
    <property type="match status" value="1"/>
</dbReference>
<dbReference type="Pfam" id="PF00195">
    <property type="entry name" value="Chal_sti_synt_N"/>
    <property type="match status" value="1"/>
</dbReference>
<comment type="caution">
    <text evidence="12">The sequence shown here is derived from an EMBL/GenBank/DDBJ whole genome shotgun (WGS) entry which is preliminary data.</text>
</comment>
<keyword evidence="7 9" id="KW-0012">Acyltransferase</keyword>
<dbReference type="OrthoDB" id="1529441at2759"/>
<comment type="pathway">
    <text evidence="2">Secondary metabolite biosynthesis; flavonoid biosynthesis.</text>
</comment>
<evidence type="ECO:0000256" key="2">
    <source>
        <dbReference type="ARBA" id="ARBA00004966"/>
    </source>
</evidence>
<feature type="domain" description="Chalcone/stilbene synthase C-terminal" evidence="11">
    <location>
        <begin position="241"/>
        <end position="389"/>
    </location>
</feature>
<keyword evidence="6" id="KW-0284">Flavonoid biosynthesis</keyword>
<feature type="active site" description="Acyl-thioester intermediate" evidence="8">
    <location>
        <position position="166"/>
    </location>
</feature>
<dbReference type="PIRSF" id="PIRSF000451">
    <property type="entry name" value="PKS_III"/>
    <property type="match status" value="1"/>
</dbReference>
<proteinExistence type="inferred from homology"/>
<evidence type="ECO:0000256" key="1">
    <source>
        <dbReference type="ARBA" id="ARBA00002969"/>
    </source>
</evidence>
<evidence type="ECO:0000256" key="8">
    <source>
        <dbReference type="PIRSR" id="PIRSR000451-1"/>
    </source>
</evidence>
<dbReference type="Gene3D" id="3.40.47.10">
    <property type="match status" value="2"/>
</dbReference>
<dbReference type="AlphaFoldDB" id="A0A0K9Q2V7"/>
<accession>A0A0K9Q2V7</accession>
<evidence type="ECO:0000256" key="7">
    <source>
        <dbReference type="ARBA" id="ARBA00023315"/>
    </source>
</evidence>
<dbReference type="FunFam" id="3.40.47.10:FF:000014">
    <property type="entry name" value="Chalcone synthase 1"/>
    <property type="match status" value="1"/>
</dbReference>
<keyword evidence="13" id="KW-1185">Reference proteome</keyword>
<organism evidence="12 13">
    <name type="scientific">Zostera marina</name>
    <name type="common">Eelgrass</name>
    <dbReference type="NCBI Taxonomy" id="29655"/>
    <lineage>
        <taxon>Eukaryota</taxon>
        <taxon>Viridiplantae</taxon>
        <taxon>Streptophyta</taxon>
        <taxon>Embryophyta</taxon>
        <taxon>Tracheophyta</taxon>
        <taxon>Spermatophyta</taxon>
        <taxon>Magnoliopsida</taxon>
        <taxon>Liliopsida</taxon>
        <taxon>Zosteraceae</taxon>
        <taxon>Zostera</taxon>
    </lineage>
</organism>
<evidence type="ECO:0000256" key="9">
    <source>
        <dbReference type="RuleBase" id="RU003633"/>
    </source>
</evidence>
<dbReference type="STRING" id="29655.A0A0K9Q2V7"/>
<dbReference type="FunFam" id="3.40.47.10:FF:000025">
    <property type="entry name" value="Chalcone synthase 2"/>
    <property type="match status" value="1"/>
</dbReference>
<dbReference type="InterPro" id="IPR012328">
    <property type="entry name" value="Chalcone/stilbene_synt_C"/>
</dbReference>
<dbReference type="InterPro" id="IPR018088">
    <property type="entry name" value="Chalcone/stilbene_synthase_AS"/>
</dbReference>
<protein>
    <recommendedName>
        <fullName evidence="4">chalcone synthase</fullName>
        <ecNumber evidence="4">2.3.1.74</ecNumber>
    </recommendedName>
</protein>
<dbReference type="GO" id="GO:0016210">
    <property type="term" value="F:naringenin-chalcone synthase activity"/>
    <property type="evidence" value="ECO:0007669"/>
    <property type="project" value="UniProtKB-EC"/>
</dbReference>
<evidence type="ECO:0000256" key="5">
    <source>
        <dbReference type="ARBA" id="ARBA00022679"/>
    </source>
</evidence>
<dbReference type="InterPro" id="IPR011141">
    <property type="entry name" value="Polyketide_synthase_type-III"/>
</dbReference>
<feature type="domain" description="Chalcone/stilbene synthase N-terminal" evidence="10">
    <location>
        <begin position="9"/>
        <end position="230"/>
    </location>
</feature>
<name>A0A0K9Q2V7_ZOSMR</name>
<evidence type="ECO:0000256" key="6">
    <source>
        <dbReference type="ARBA" id="ARBA00023241"/>
    </source>
</evidence>
<dbReference type="PANTHER" id="PTHR11877:SF14">
    <property type="entry name" value="CHALCONE SYNTHASE"/>
    <property type="match status" value="1"/>
</dbReference>
<dbReference type="Proteomes" id="UP000036987">
    <property type="component" value="Unassembled WGS sequence"/>
</dbReference>
<evidence type="ECO:0000313" key="13">
    <source>
        <dbReference type="Proteomes" id="UP000036987"/>
    </source>
</evidence>
<dbReference type="SUPFAM" id="SSF53901">
    <property type="entry name" value="Thiolase-like"/>
    <property type="match status" value="2"/>
</dbReference>
<dbReference type="GO" id="GO:0009813">
    <property type="term" value="P:flavonoid biosynthetic process"/>
    <property type="evidence" value="ECO:0007669"/>
    <property type="project" value="UniProtKB-KW"/>
</dbReference>
<dbReference type="InterPro" id="IPR001099">
    <property type="entry name" value="Chalcone/stilbene_synt_N"/>
</dbReference>
<dbReference type="OMA" id="TWVCHPG"/>
<dbReference type="PROSITE" id="PS00441">
    <property type="entry name" value="CHALCONE_SYNTH"/>
    <property type="match status" value="1"/>
</dbReference>
<evidence type="ECO:0000256" key="4">
    <source>
        <dbReference type="ARBA" id="ARBA00012975"/>
    </source>
</evidence>
<dbReference type="PANTHER" id="PTHR11877">
    <property type="entry name" value="HYDROXYMETHYLGLUTARYL-COA SYNTHASE"/>
    <property type="match status" value="1"/>
</dbReference>
<dbReference type="EC" id="2.3.1.74" evidence="4"/>
<evidence type="ECO:0000259" key="10">
    <source>
        <dbReference type="Pfam" id="PF00195"/>
    </source>
</evidence>
<dbReference type="InterPro" id="IPR016039">
    <property type="entry name" value="Thiolase-like"/>
</dbReference>
<evidence type="ECO:0000259" key="11">
    <source>
        <dbReference type="Pfam" id="PF02797"/>
    </source>
</evidence>